<name>A0AAV7RQV0_PLEWA</name>
<gene>
    <name evidence="1" type="ORF">NDU88_006690</name>
</gene>
<reference evidence="1" key="1">
    <citation type="journal article" date="2022" name="bioRxiv">
        <title>Sequencing and chromosome-scale assembly of the giantPleurodeles waltlgenome.</title>
        <authorList>
            <person name="Brown T."/>
            <person name="Elewa A."/>
            <person name="Iarovenko S."/>
            <person name="Subramanian E."/>
            <person name="Araus A.J."/>
            <person name="Petzold A."/>
            <person name="Susuki M."/>
            <person name="Suzuki K.-i.T."/>
            <person name="Hayashi T."/>
            <person name="Toyoda A."/>
            <person name="Oliveira C."/>
            <person name="Osipova E."/>
            <person name="Leigh N.D."/>
            <person name="Simon A."/>
            <person name="Yun M.H."/>
        </authorList>
    </citation>
    <scope>NUCLEOTIDE SEQUENCE</scope>
    <source>
        <strain evidence="1">20211129_DDA</strain>
        <tissue evidence="1">Liver</tissue>
    </source>
</reference>
<accession>A0AAV7RQV0</accession>
<organism evidence="1 2">
    <name type="scientific">Pleurodeles waltl</name>
    <name type="common">Iberian ribbed newt</name>
    <dbReference type="NCBI Taxonomy" id="8319"/>
    <lineage>
        <taxon>Eukaryota</taxon>
        <taxon>Metazoa</taxon>
        <taxon>Chordata</taxon>
        <taxon>Craniata</taxon>
        <taxon>Vertebrata</taxon>
        <taxon>Euteleostomi</taxon>
        <taxon>Amphibia</taxon>
        <taxon>Batrachia</taxon>
        <taxon>Caudata</taxon>
        <taxon>Salamandroidea</taxon>
        <taxon>Salamandridae</taxon>
        <taxon>Pleurodelinae</taxon>
        <taxon>Pleurodeles</taxon>
    </lineage>
</organism>
<dbReference type="Gene3D" id="3.30.250.20">
    <property type="entry name" value="L1 transposable element, C-terminal domain"/>
    <property type="match status" value="1"/>
</dbReference>
<comment type="caution">
    <text evidence="1">The sequence shown here is derived from an EMBL/GenBank/DDBJ whole genome shotgun (WGS) entry which is preliminary data.</text>
</comment>
<evidence type="ECO:0000313" key="1">
    <source>
        <dbReference type="EMBL" id="KAJ1153932.1"/>
    </source>
</evidence>
<proteinExistence type="predicted"/>
<dbReference type="Proteomes" id="UP001066276">
    <property type="component" value="Chromosome 5"/>
</dbReference>
<evidence type="ECO:0000313" key="2">
    <source>
        <dbReference type="Proteomes" id="UP001066276"/>
    </source>
</evidence>
<keyword evidence="2" id="KW-1185">Reference proteome</keyword>
<dbReference type="AlphaFoldDB" id="A0AAV7RQV0"/>
<protein>
    <submittedName>
        <fullName evidence="1">Uncharacterized protein</fullName>
    </submittedName>
</protein>
<dbReference type="EMBL" id="JANPWB010000009">
    <property type="protein sequence ID" value="KAJ1153932.1"/>
    <property type="molecule type" value="Genomic_DNA"/>
</dbReference>
<dbReference type="InterPro" id="IPR042566">
    <property type="entry name" value="L1_C"/>
</dbReference>
<sequence length="143" mass="16340">MGFAYSLLFPARLRVVATDTTLFFTTPEEAWHWLESPNNGATRLVRSEPTKEDNIRQNRRGQHRMKARMDRDLPAVPNCEQRIQERYSALQQAAALSSVERYSSLDVPVYLSSDVESSFVTWPFVQSSHVPPDITPETSDNII</sequence>